<evidence type="ECO:0000313" key="5">
    <source>
        <dbReference type="Proteomes" id="UP000252004"/>
    </source>
</evidence>
<evidence type="ECO:0000259" key="3">
    <source>
        <dbReference type="PROSITE" id="PS50043"/>
    </source>
</evidence>
<dbReference type="PANTHER" id="PTHR16305">
    <property type="entry name" value="TESTICULAR SOLUBLE ADENYLYL CYCLASE"/>
    <property type="match status" value="1"/>
</dbReference>
<dbReference type="PANTHER" id="PTHR16305:SF35">
    <property type="entry name" value="TRANSCRIPTIONAL ACTIVATOR DOMAIN"/>
    <property type="match status" value="1"/>
</dbReference>
<dbReference type="GO" id="GO:0006355">
    <property type="term" value="P:regulation of DNA-templated transcription"/>
    <property type="evidence" value="ECO:0007669"/>
    <property type="project" value="InterPro"/>
</dbReference>
<dbReference type="InterPro" id="IPR041664">
    <property type="entry name" value="AAA_16"/>
</dbReference>
<organism evidence="4 5">
    <name type="scientific">Streptomyces globosus</name>
    <dbReference type="NCBI Taxonomy" id="68209"/>
    <lineage>
        <taxon>Bacteria</taxon>
        <taxon>Bacillati</taxon>
        <taxon>Actinomycetota</taxon>
        <taxon>Actinomycetes</taxon>
        <taxon>Kitasatosporales</taxon>
        <taxon>Streptomycetaceae</taxon>
        <taxon>Streptomyces</taxon>
    </lineage>
</organism>
<keyword evidence="2" id="KW-0067">ATP-binding</keyword>
<feature type="domain" description="HTH luxR-type" evidence="3">
    <location>
        <begin position="904"/>
        <end position="969"/>
    </location>
</feature>
<accession>A0A344TY87</accession>
<evidence type="ECO:0000256" key="2">
    <source>
        <dbReference type="ARBA" id="ARBA00022840"/>
    </source>
</evidence>
<dbReference type="InterPro" id="IPR011990">
    <property type="entry name" value="TPR-like_helical_dom_sf"/>
</dbReference>
<dbReference type="GO" id="GO:0003677">
    <property type="term" value="F:DNA binding"/>
    <property type="evidence" value="ECO:0007669"/>
    <property type="project" value="InterPro"/>
</dbReference>
<dbReference type="AlphaFoldDB" id="A0A344TY87"/>
<dbReference type="InterPro" id="IPR027417">
    <property type="entry name" value="P-loop_NTPase"/>
</dbReference>
<dbReference type="Proteomes" id="UP000252004">
    <property type="component" value="Chromosome"/>
</dbReference>
<protein>
    <submittedName>
        <fullName evidence="4">LuxR family transcriptional regulator</fullName>
    </submittedName>
</protein>
<evidence type="ECO:0000256" key="1">
    <source>
        <dbReference type="ARBA" id="ARBA00022741"/>
    </source>
</evidence>
<dbReference type="InterPro" id="IPR036388">
    <property type="entry name" value="WH-like_DNA-bd_sf"/>
</dbReference>
<dbReference type="Gene3D" id="3.40.50.300">
    <property type="entry name" value="P-loop containing nucleotide triphosphate hydrolases"/>
    <property type="match status" value="1"/>
</dbReference>
<keyword evidence="1" id="KW-0547">Nucleotide-binding</keyword>
<gene>
    <name evidence="4" type="ORF">C0216_09155</name>
</gene>
<name>A0A344TY87_9ACTN</name>
<dbReference type="GO" id="GO:0004016">
    <property type="term" value="F:adenylate cyclase activity"/>
    <property type="evidence" value="ECO:0007669"/>
    <property type="project" value="TreeGrafter"/>
</dbReference>
<dbReference type="EMBL" id="CP030862">
    <property type="protein sequence ID" value="AXE23608.1"/>
    <property type="molecule type" value="Genomic_DNA"/>
</dbReference>
<dbReference type="Pfam" id="PF00196">
    <property type="entry name" value="GerE"/>
    <property type="match status" value="1"/>
</dbReference>
<dbReference type="SUPFAM" id="SSF48452">
    <property type="entry name" value="TPR-like"/>
    <property type="match status" value="1"/>
</dbReference>
<dbReference type="SUPFAM" id="SSF52540">
    <property type="entry name" value="P-loop containing nucleoside triphosphate hydrolases"/>
    <property type="match status" value="1"/>
</dbReference>
<dbReference type="SMART" id="SM00421">
    <property type="entry name" value="HTH_LUXR"/>
    <property type="match status" value="1"/>
</dbReference>
<keyword evidence="5" id="KW-1185">Reference proteome</keyword>
<dbReference type="InterPro" id="IPR016032">
    <property type="entry name" value="Sig_transdc_resp-reg_C-effctor"/>
</dbReference>
<reference evidence="4 5" key="1">
    <citation type="submission" date="2018-01" db="EMBL/GenBank/DDBJ databases">
        <title>Draft genome Sequence of streptomyces globosus LZH-48.</title>
        <authorList>
            <person name="Ran K."/>
            <person name="Li Z."/>
            <person name="Wei S."/>
            <person name="Dong R."/>
        </authorList>
    </citation>
    <scope>NUCLEOTIDE SEQUENCE [LARGE SCALE GENOMIC DNA]</scope>
    <source>
        <strain evidence="4 5">LZH-48</strain>
    </source>
</reference>
<dbReference type="Gene3D" id="1.10.10.10">
    <property type="entry name" value="Winged helix-like DNA-binding domain superfamily/Winged helix DNA-binding domain"/>
    <property type="match status" value="1"/>
</dbReference>
<proteinExistence type="predicted"/>
<dbReference type="InterPro" id="IPR000792">
    <property type="entry name" value="Tscrpt_reg_LuxR_C"/>
</dbReference>
<dbReference type="PROSITE" id="PS50043">
    <property type="entry name" value="HTH_LUXR_2"/>
    <property type="match status" value="1"/>
</dbReference>
<dbReference type="KEGG" id="sgz:C0216_09155"/>
<dbReference type="CDD" id="cd06170">
    <property type="entry name" value="LuxR_C_like"/>
    <property type="match status" value="1"/>
</dbReference>
<sequence>MRSRSRHLVGRDPQLREIKQALADAGEGRGGVVFLVGEAGIGKSRLAAEAVGTAFGMGMRTLRGRSSTTGPTVPFRPLTEALMSLFRGGLPLDDLSLGPYRPALGRIIPDWADEAANTTGSMVILGEAVLRLLIATGREHGQLLLLEDLHDADPETLAVVEYLVDNLEYTNVVLLATIRTEPCDALDMAGAARRRGTGTVLELAPLTRSEVRAVIASQLETDPVLVPEAALDRLWDDSAGSPFLVEELLQGMVGSGALVPGDDGWRVVGDLRSDVSTALARGILRRIDRLGPQGLTLLSAAAVIGRRFPLSVLQRMTGTGDRDLLSHLHAGVAAQLVVPDEPAPDWYAFRHSLTAEALLTQLTPANRAAMSGRAADAVQALHPGLDGDWCPLVAQLRSQAGDDAEAGRLFSDAGRRALSAGAIGSAVTLLGRAERLLSGTRDAAARTDALEALLPALAEAGDFDQAFGFAESLHTLGGSGLDTPRLAALHTRLAKVAHTAGRWEDGNRQIAQARSLLARHPDERTAASVDVAAAYLALDTPGPDRTQLAEKLADSALRAAERHSLATVACQALELLATLARERDFDEATALLESALHTAERHRLPLQRMYALTRIGGNTWLTCGDTGPLLAARAEAQRLGSATIVHTVDGIMILDAVLRARFAEAAQAAEECLAVVRRLRLAPATRYVLMARAALAAHRGDRPAMEDALDGFAEWDGAGSQEEPLTRGLARAFCALMEEDRPGAVRELRAAAALEDSNPTTYYLAGRYGIGLLLDVLSGAAGRPAYEEIAATAPGRMRWNRQFVLLAGAVLLGREGRPQEAADAVAEASRTAEPYATALHLGLRLVADAAHEDGWGEPVAWLRRAEQHFHQGGVTAVAGACRAGLRRMGAPVHQRRTGSARIPEELRSQGVTVREYEVFQLLAERLGNKDIADRLYISPRTVEKHIAALAAKTGRPTRAGLCELSAALAGPARLPARP</sequence>
<dbReference type="RefSeq" id="WP_114054787.1">
    <property type="nucleotide sequence ID" value="NZ_CP030862.1"/>
</dbReference>
<evidence type="ECO:0000313" key="4">
    <source>
        <dbReference type="EMBL" id="AXE23608.1"/>
    </source>
</evidence>
<dbReference type="Pfam" id="PF13191">
    <property type="entry name" value="AAA_16"/>
    <property type="match status" value="1"/>
</dbReference>
<dbReference type="GO" id="GO:0005737">
    <property type="term" value="C:cytoplasm"/>
    <property type="evidence" value="ECO:0007669"/>
    <property type="project" value="TreeGrafter"/>
</dbReference>
<dbReference type="GO" id="GO:0005524">
    <property type="term" value="F:ATP binding"/>
    <property type="evidence" value="ECO:0007669"/>
    <property type="project" value="UniProtKB-KW"/>
</dbReference>
<dbReference type="SUPFAM" id="SSF46894">
    <property type="entry name" value="C-terminal effector domain of the bipartite response regulators"/>
    <property type="match status" value="1"/>
</dbReference>
<dbReference type="OrthoDB" id="5378762at2"/>